<evidence type="ECO:0000313" key="1">
    <source>
        <dbReference type="EMBL" id="TLF53073.1"/>
    </source>
</evidence>
<reference evidence="1 2" key="1">
    <citation type="journal article" date="2007" name="Int. J. Syst. Evol. Microbiol.">
        <title>Halomonas saccharevitans sp. nov., Halomonas arcis sp. nov. and Halomonas subterranea sp. nov., halophilic bacteria isolated from hypersaline environments of China.</title>
        <authorList>
            <person name="Xu X.W."/>
            <person name="Wu Y.H."/>
            <person name="Zhou Z."/>
            <person name="Wang C.S."/>
            <person name="Zhou Y.G."/>
            <person name="Zhang H.B."/>
            <person name="Wang Y."/>
            <person name="Wu M."/>
        </authorList>
    </citation>
    <scope>NUCLEOTIDE SEQUENCE [LARGE SCALE GENOMIC DNA]</scope>
    <source>
        <strain evidence="1 2">TBZ3</strain>
    </source>
</reference>
<dbReference type="EMBL" id="VBUI01000003">
    <property type="protein sequence ID" value="TLF53073.1"/>
    <property type="molecule type" value="Genomic_DNA"/>
</dbReference>
<dbReference type="Proteomes" id="UP000306973">
    <property type="component" value="Unassembled WGS sequence"/>
</dbReference>
<name>A0A5R8MLX7_9GAMM</name>
<comment type="caution">
    <text evidence="1">The sequence shown here is derived from an EMBL/GenBank/DDBJ whole genome shotgun (WGS) entry which is preliminary data.</text>
</comment>
<proteinExistence type="predicted"/>
<dbReference type="AlphaFoldDB" id="A0A5R8MLX7"/>
<keyword evidence="2" id="KW-1185">Reference proteome</keyword>
<dbReference type="Pfam" id="PF05853">
    <property type="entry name" value="BKACE"/>
    <property type="match status" value="1"/>
</dbReference>
<accession>A0A5R8MLX7</accession>
<dbReference type="Gene3D" id="3.20.20.70">
    <property type="entry name" value="Aldolase class I"/>
    <property type="match status" value="1"/>
</dbReference>
<dbReference type="InterPro" id="IPR008567">
    <property type="entry name" value="BKACE"/>
</dbReference>
<evidence type="ECO:0000313" key="2">
    <source>
        <dbReference type="Proteomes" id="UP000306973"/>
    </source>
</evidence>
<dbReference type="OrthoDB" id="9155960at2"/>
<sequence>MASSRPAPTPPIQVYENSLQLVGWLADEMLKYDIKPEIEAFDMSHFHQVVHLPTCSASWCYRRRPMAC</sequence>
<dbReference type="InterPro" id="IPR013785">
    <property type="entry name" value="Aldolase_TIM"/>
</dbReference>
<protein>
    <submittedName>
        <fullName evidence="1">3-keto-5-aminohexanoate cleavage protein</fullName>
    </submittedName>
</protein>
<dbReference type="GO" id="GO:0043720">
    <property type="term" value="F:3-keto-5-aminohexanoate cleavage activity"/>
    <property type="evidence" value="ECO:0007669"/>
    <property type="project" value="InterPro"/>
</dbReference>
<gene>
    <name evidence="1" type="ORF">FEI13_02950</name>
</gene>
<organism evidence="1 2">
    <name type="scientific">Halomonas urmiana</name>
    <dbReference type="NCBI Taxonomy" id="490901"/>
    <lineage>
        <taxon>Bacteria</taxon>
        <taxon>Pseudomonadati</taxon>
        <taxon>Pseudomonadota</taxon>
        <taxon>Gammaproteobacteria</taxon>
        <taxon>Oceanospirillales</taxon>
        <taxon>Halomonadaceae</taxon>
        <taxon>Halomonas</taxon>
    </lineage>
</organism>